<feature type="transmembrane region" description="Helical" evidence="2">
    <location>
        <begin position="12"/>
        <end position="32"/>
    </location>
</feature>
<proteinExistence type="predicted"/>
<feature type="transmembrane region" description="Helical" evidence="2">
    <location>
        <begin position="274"/>
        <end position="293"/>
    </location>
</feature>
<dbReference type="Proteomes" id="UP000593890">
    <property type="component" value="Chromosome"/>
</dbReference>
<keyword evidence="4" id="KW-1185">Reference proteome</keyword>
<evidence type="ECO:0000313" key="4">
    <source>
        <dbReference type="Proteomes" id="UP000593890"/>
    </source>
</evidence>
<keyword evidence="2" id="KW-0812">Transmembrane</keyword>
<protein>
    <recommendedName>
        <fullName evidence="5">LPXTG cell wall anchor domain-containing protein</fullName>
    </recommendedName>
</protein>
<dbReference type="PROSITE" id="PS51257">
    <property type="entry name" value="PROKAR_LIPOPROTEIN"/>
    <property type="match status" value="1"/>
</dbReference>
<keyword evidence="2" id="KW-0472">Membrane</keyword>
<evidence type="ECO:0000256" key="2">
    <source>
        <dbReference type="SAM" id="Phobius"/>
    </source>
</evidence>
<gene>
    <name evidence="3" type="ORF">C12CBH8_01590</name>
</gene>
<name>A0A7I8CYG1_9FIRM</name>
<dbReference type="KEGG" id="sman:C12CBH8_01590"/>
<keyword evidence="2" id="KW-1133">Transmembrane helix</keyword>
<reference evidence="4" key="1">
    <citation type="submission" date="2020-07" db="EMBL/GenBank/DDBJ databases">
        <title>Complete genome sequencing of Clostridia bacterium strain 12CBH8.</title>
        <authorList>
            <person name="Sakamoto M."/>
            <person name="Murakami T."/>
            <person name="Mori H."/>
        </authorList>
    </citation>
    <scope>NUCLEOTIDE SEQUENCE [LARGE SCALE GENOMIC DNA]</scope>
    <source>
        <strain evidence="4">12CBH8</strain>
    </source>
</reference>
<dbReference type="AlphaFoldDB" id="A0A7I8CYG1"/>
<sequence>MKEQTDKLTQRLKVTILVLSILVGACVIGLAVRCLYIHYESSSQATMTVQDNLIGGPKQGSMLVTLPRYQAPGGQALQQLKEQTAAGQADEEKILELTKSNPQDNSPFEVKNMLPGDCVTQYFQVKAHHTGSITLYFKADVTEQTKQLSDVLRIRVSRAEDGTVLCDDTFAAVAGQEFSQVLSAGDQKESTARYQIDVYLDTSVGNEYQASMLKADFMWYVKEDGSSSTPSSQPSSSESPSSGASSGSTPPPSSSSDASGGMIDPPNTGEGGSVWLWCIIAAVSLGVILFVSYKRRKDDACNE</sequence>
<feature type="region of interest" description="Disordered" evidence="1">
    <location>
        <begin position="226"/>
        <end position="266"/>
    </location>
</feature>
<evidence type="ECO:0000313" key="3">
    <source>
        <dbReference type="EMBL" id="BCI59520.1"/>
    </source>
</evidence>
<accession>A0A7I8CYG1</accession>
<organism evidence="3 4">
    <name type="scientific">Solibaculum mannosilyticum</name>
    <dbReference type="NCBI Taxonomy" id="2780922"/>
    <lineage>
        <taxon>Bacteria</taxon>
        <taxon>Bacillati</taxon>
        <taxon>Bacillota</taxon>
        <taxon>Clostridia</taxon>
        <taxon>Eubacteriales</taxon>
        <taxon>Oscillospiraceae</taxon>
        <taxon>Solibaculum</taxon>
    </lineage>
</organism>
<dbReference type="RefSeq" id="WP_090264026.1">
    <property type="nucleotide sequence ID" value="NZ_AP023321.1"/>
</dbReference>
<evidence type="ECO:0008006" key="5">
    <source>
        <dbReference type="Google" id="ProtNLM"/>
    </source>
</evidence>
<dbReference type="EMBL" id="AP023321">
    <property type="protein sequence ID" value="BCI59520.1"/>
    <property type="molecule type" value="Genomic_DNA"/>
</dbReference>
<evidence type="ECO:0000256" key="1">
    <source>
        <dbReference type="SAM" id="MobiDB-lite"/>
    </source>
</evidence>
<feature type="compositionally biased region" description="Low complexity" evidence="1">
    <location>
        <begin position="226"/>
        <end position="261"/>
    </location>
</feature>